<feature type="compositionally biased region" description="Polar residues" evidence="1">
    <location>
        <begin position="119"/>
        <end position="130"/>
    </location>
</feature>
<feature type="compositionally biased region" description="Low complexity" evidence="1">
    <location>
        <begin position="109"/>
        <end position="118"/>
    </location>
</feature>
<keyword evidence="2" id="KW-0472">Membrane</keyword>
<dbReference type="OrthoDB" id="2576390at2759"/>
<feature type="compositionally biased region" description="Low complexity" evidence="1">
    <location>
        <begin position="373"/>
        <end position="388"/>
    </location>
</feature>
<evidence type="ECO:0000256" key="1">
    <source>
        <dbReference type="SAM" id="MobiDB-lite"/>
    </source>
</evidence>
<feature type="region of interest" description="Disordered" evidence="1">
    <location>
        <begin position="1"/>
        <end position="28"/>
    </location>
</feature>
<feature type="region of interest" description="Disordered" evidence="1">
    <location>
        <begin position="718"/>
        <end position="740"/>
    </location>
</feature>
<sequence length="740" mass="82683">MPPLIRPLSAFPPAPRRRSYQSADRNDIQTDIPEYLVTVSREPKPFSAGGNLANGKSSEYLSSLSLASEDIAVQTRSIVERAAAPAEDDLIDSGAGAIKYSSTVTVRASSTAGSSPSSKYTTNTAKETGSEETSILAEAVATTNLSWWQLFALIFGCVLAVTVGGWAWWRHRRKKRKDLEKKKADAIEEDRRRVQSRKERELMQLTRAAVGGRGGAREGRGNGREGKAYSDEDDESEDSWSESDDSISDGGTIRASKTRRRMARGGRGRRRERDRGRYGHRRSRRSGGERRDDSELESGSETDWSDEPRYHDRSGRYGRRGREYLDRPDRDGHRDRRRYKDYHDSPYYSRKGYRRPPAPPSHRRDHAAETPLTGPSTRSMSSPTPTSTGKRRKRDTFRDSVFSSYNSMKNAAVRLKYVEAKVKLKKQLEEEDRMENRRREKVREANREIEEYNRLQHERAMREREKNRSLLVPPAPRQQTRKSSSDSNYSDVSGLPYEKPFRSKTSPRNKWSPTNNHRQLTPPKSAMKTPTRPGLGQRQDTSNSLDGQISHLLGGGGGGGKNGNNTPPRGESPQQDGLNKNQSQSPSRPPRAALKNDGPRGGGQSGEKKGWFANTFQSDWLSHPAHSPSHQVSMTSLPKQYQQDSPPLRSSVYLPVTLPKERPIIPRGGLAPAPPPRARTSGESMGDDRSGHDLGYTQSHDESQRPLNLGLKMMVGAGAGVNGGGGSGSKWTDRLRQKRT</sequence>
<evidence type="ECO:0000313" key="4">
    <source>
        <dbReference type="Proteomes" id="UP000092666"/>
    </source>
</evidence>
<protein>
    <submittedName>
        <fullName evidence="3">Uncharacterized protein</fullName>
    </submittedName>
</protein>
<feature type="region of interest" description="Disordered" evidence="1">
    <location>
        <begin position="109"/>
        <end position="130"/>
    </location>
</feature>
<feature type="compositionally biased region" description="Basic and acidic residues" evidence="1">
    <location>
        <begin position="731"/>
        <end position="740"/>
    </location>
</feature>
<feature type="compositionally biased region" description="Basic and acidic residues" evidence="1">
    <location>
        <begin position="306"/>
        <end position="334"/>
    </location>
</feature>
<evidence type="ECO:0000313" key="3">
    <source>
        <dbReference type="EMBL" id="OCF32201.1"/>
    </source>
</evidence>
<feature type="transmembrane region" description="Helical" evidence="2">
    <location>
        <begin position="147"/>
        <end position="169"/>
    </location>
</feature>
<feature type="compositionally biased region" description="Polar residues" evidence="1">
    <location>
        <begin position="538"/>
        <end position="547"/>
    </location>
</feature>
<feature type="region of interest" description="Disordered" evidence="1">
    <location>
        <begin position="424"/>
        <end position="703"/>
    </location>
</feature>
<name>A0A1B9GMI2_9TREE</name>
<evidence type="ECO:0000256" key="2">
    <source>
        <dbReference type="SAM" id="Phobius"/>
    </source>
</evidence>
<reference evidence="4" key="2">
    <citation type="submission" date="2013-12" db="EMBL/GenBank/DDBJ databases">
        <title>Evolution of pathogenesis and genome organization in the Tremellales.</title>
        <authorList>
            <person name="Cuomo C."/>
            <person name="Litvintseva A."/>
            <person name="Heitman J."/>
            <person name="Chen Y."/>
            <person name="Sun S."/>
            <person name="Springer D."/>
            <person name="Dromer F."/>
            <person name="Young S."/>
            <person name="Zeng Q."/>
            <person name="Chapman S."/>
            <person name="Gujja S."/>
            <person name="Saif S."/>
            <person name="Birren B."/>
        </authorList>
    </citation>
    <scope>NUCLEOTIDE SEQUENCE [LARGE SCALE GENOMIC DNA]</scope>
    <source>
        <strain evidence="4">BCC8398</strain>
    </source>
</reference>
<proteinExistence type="predicted"/>
<feature type="compositionally biased region" description="Basic residues" evidence="1">
    <location>
        <begin position="256"/>
        <end position="270"/>
    </location>
</feature>
<feature type="compositionally biased region" description="Polar residues" evidence="1">
    <location>
        <begin position="572"/>
        <end position="586"/>
    </location>
</feature>
<reference evidence="3 4" key="1">
    <citation type="submission" date="2013-07" db="EMBL/GenBank/DDBJ databases">
        <title>The Genome Sequence of Cryptococcus heveanensis BCC8398.</title>
        <authorList>
            <consortium name="The Broad Institute Genome Sequencing Platform"/>
            <person name="Cuomo C."/>
            <person name="Litvintseva A."/>
            <person name="Chen Y."/>
            <person name="Heitman J."/>
            <person name="Sun S."/>
            <person name="Springer D."/>
            <person name="Dromer F."/>
            <person name="Young S.K."/>
            <person name="Zeng Q."/>
            <person name="Gargeya S."/>
            <person name="Fitzgerald M."/>
            <person name="Abouelleil A."/>
            <person name="Alvarado L."/>
            <person name="Berlin A.M."/>
            <person name="Chapman S.B."/>
            <person name="Dewar J."/>
            <person name="Goldberg J."/>
            <person name="Griggs A."/>
            <person name="Gujja S."/>
            <person name="Hansen M."/>
            <person name="Howarth C."/>
            <person name="Imamovic A."/>
            <person name="Larimer J."/>
            <person name="McCowan C."/>
            <person name="Murphy C."/>
            <person name="Pearson M."/>
            <person name="Priest M."/>
            <person name="Roberts A."/>
            <person name="Saif S."/>
            <person name="Shea T."/>
            <person name="Sykes S."/>
            <person name="Wortman J."/>
            <person name="Nusbaum C."/>
            <person name="Birren B."/>
        </authorList>
    </citation>
    <scope>NUCLEOTIDE SEQUENCE [LARGE SCALE GENOMIC DNA]</scope>
    <source>
        <strain evidence="3 4">BCC8398</strain>
    </source>
</reference>
<feature type="compositionally biased region" description="Polar residues" evidence="1">
    <location>
        <begin position="628"/>
        <end position="645"/>
    </location>
</feature>
<dbReference type="Proteomes" id="UP000092666">
    <property type="component" value="Unassembled WGS sequence"/>
</dbReference>
<feature type="compositionally biased region" description="Polar residues" evidence="1">
    <location>
        <begin position="503"/>
        <end position="519"/>
    </location>
</feature>
<accession>A0A1B9GMI2</accession>
<feature type="compositionally biased region" description="Pro residues" evidence="1">
    <location>
        <begin position="1"/>
        <end position="14"/>
    </location>
</feature>
<feature type="compositionally biased region" description="Gly residues" evidence="1">
    <location>
        <begin position="718"/>
        <end position="728"/>
    </location>
</feature>
<dbReference type="EMBL" id="KI669510">
    <property type="protein sequence ID" value="OCF32201.1"/>
    <property type="molecule type" value="Genomic_DNA"/>
</dbReference>
<gene>
    <name evidence="3" type="ORF">I316_06115</name>
</gene>
<feature type="compositionally biased region" description="Basic and acidic residues" evidence="1">
    <location>
        <begin position="215"/>
        <end position="230"/>
    </location>
</feature>
<feature type="compositionally biased region" description="Gly residues" evidence="1">
    <location>
        <begin position="553"/>
        <end position="562"/>
    </location>
</feature>
<keyword evidence="2" id="KW-1133">Transmembrane helix</keyword>
<feature type="compositionally biased region" description="Acidic residues" evidence="1">
    <location>
        <begin position="294"/>
        <end position="305"/>
    </location>
</feature>
<feature type="compositionally biased region" description="Acidic residues" evidence="1">
    <location>
        <begin position="231"/>
        <end position="247"/>
    </location>
</feature>
<dbReference type="AlphaFoldDB" id="A0A1B9GMI2"/>
<dbReference type="STRING" id="1296120.A0A1B9GMI2"/>
<feature type="region of interest" description="Disordered" evidence="1">
    <location>
        <begin position="179"/>
        <end position="404"/>
    </location>
</feature>
<feature type="compositionally biased region" description="Basic and acidic residues" evidence="1">
    <location>
        <begin position="424"/>
        <end position="468"/>
    </location>
</feature>
<feature type="compositionally biased region" description="Basic and acidic residues" evidence="1">
    <location>
        <begin position="179"/>
        <end position="202"/>
    </location>
</feature>
<organism evidence="3 4">
    <name type="scientific">Kwoniella heveanensis BCC8398</name>
    <dbReference type="NCBI Taxonomy" id="1296120"/>
    <lineage>
        <taxon>Eukaryota</taxon>
        <taxon>Fungi</taxon>
        <taxon>Dikarya</taxon>
        <taxon>Basidiomycota</taxon>
        <taxon>Agaricomycotina</taxon>
        <taxon>Tremellomycetes</taxon>
        <taxon>Tremellales</taxon>
        <taxon>Cryptococcaceae</taxon>
        <taxon>Kwoniella</taxon>
    </lineage>
</organism>
<keyword evidence="2" id="KW-0812">Transmembrane</keyword>
<keyword evidence="4" id="KW-1185">Reference proteome</keyword>